<dbReference type="GO" id="GO:0008482">
    <property type="term" value="F:sulfite oxidase activity"/>
    <property type="evidence" value="ECO:0007669"/>
    <property type="project" value="TreeGrafter"/>
</dbReference>
<dbReference type="PANTHER" id="PTHR19372:SF7">
    <property type="entry name" value="SULFITE OXIDASE, MITOCHONDRIAL"/>
    <property type="match status" value="1"/>
</dbReference>
<dbReference type="InterPro" id="IPR014756">
    <property type="entry name" value="Ig_E-set"/>
</dbReference>
<evidence type="ECO:0000313" key="8">
    <source>
        <dbReference type="Proteomes" id="UP000262939"/>
    </source>
</evidence>
<evidence type="ECO:0000256" key="3">
    <source>
        <dbReference type="ARBA" id="ARBA00022723"/>
    </source>
</evidence>
<protein>
    <submittedName>
        <fullName evidence="7">Sulfite oxidase</fullName>
    </submittedName>
</protein>
<dbReference type="GO" id="GO:0020037">
    <property type="term" value="F:heme binding"/>
    <property type="evidence" value="ECO:0007669"/>
    <property type="project" value="TreeGrafter"/>
</dbReference>
<sequence length="352" mass="40601">MSKHEKSKVRAYLTTRKVNPENQESPIHFFDKTTYPHSCLFRRNHFPYPDYISASFVITGLVQKPLRFSLEQFQSMPSKRVKAVLECAGDKRNLFVPKVYGEQWEKGAISQGCWSGVPLRDLLQYTGLLKGAKEVVFEAQDYGKRKDIDQTVPYARSLPLQKALHPDTLIAYEYNEKPIPFKNGFPFRLIVPQWYGMASVKWIKQITVIDKQFEGPFQAIDYVYYPNKDEDTGKFPVTLMNVNSTIQQPLNMDILNTGNHMISGIAMTGQGRIAKVEISIDKGKTWSPAKLEHNDEYAWVRWKYLWEVQETGEYIILSRATDTAGRTQPGTAFWNRKGYGYNAMDKIEVKIE</sequence>
<evidence type="ECO:0000313" key="7">
    <source>
        <dbReference type="EMBL" id="RFU60452.1"/>
    </source>
</evidence>
<dbReference type="InterPro" id="IPR000572">
    <property type="entry name" value="OxRdtase_Mopterin-bd_dom"/>
</dbReference>
<dbReference type="InterPro" id="IPR008335">
    <property type="entry name" value="Mopterin_OxRdtase_euk"/>
</dbReference>
<dbReference type="CDD" id="cd02110">
    <property type="entry name" value="SO_family_Moco_dimer"/>
    <property type="match status" value="1"/>
</dbReference>
<keyword evidence="3" id="KW-0479">Metal-binding</keyword>
<dbReference type="GO" id="GO:0006790">
    <property type="term" value="P:sulfur compound metabolic process"/>
    <property type="evidence" value="ECO:0007669"/>
    <property type="project" value="TreeGrafter"/>
</dbReference>
<reference evidence="7 8" key="1">
    <citation type="submission" date="2018-08" db="EMBL/GenBank/DDBJ databases">
        <title>Bacillus chawlae sp. nov., Bacillus glennii sp. nov., and Bacillus saganii sp. nov. Isolated from the Vehicle Assembly Building at Kennedy Space Center where the Viking Spacecraft were Assembled.</title>
        <authorList>
            <person name="Seuylemezian A."/>
            <person name="Vaishampayan P."/>
        </authorList>
    </citation>
    <scope>NUCLEOTIDE SEQUENCE [LARGE SCALE GENOMIC DNA]</scope>
    <source>
        <strain evidence="7 8">V44-8</strain>
    </source>
</reference>
<dbReference type="EMBL" id="QVTD01000026">
    <property type="protein sequence ID" value="RFU60452.1"/>
    <property type="molecule type" value="Genomic_DNA"/>
</dbReference>
<dbReference type="GO" id="GO:0043546">
    <property type="term" value="F:molybdopterin cofactor binding"/>
    <property type="evidence" value="ECO:0007669"/>
    <property type="project" value="TreeGrafter"/>
</dbReference>
<evidence type="ECO:0000256" key="1">
    <source>
        <dbReference type="ARBA" id="ARBA00001924"/>
    </source>
</evidence>
<dbReference type="Pfam" id="PF03404">
    <property type="entry name" value="Mo-co_dimer"/>
    <property type="match status" value="1"/>
</dbReference>
<dbReference type="Proteomes" id="UP000262939">
    <property type="component" value="Unassembled WGS sequence"/>
</dbReference>
<evidence type="ECO:0000259" key="5">
    <source>
        <dbReference type="Pfam" id="PF00174"/>
    </source>
</evidence>
<dbReference type="SUPFAM" id="SSF81296">
    <property type="entry name" value="E set domains"/>
    <property type="match status" value="1"/>
</dbReference>
<dbReference type="Pfam" id="PF00174">
    <property type="entry name" value="Oxidored_molyb"/>
    <property type="match status" value="1"/>
</dbReference>
<dbReference type="AlphaFoldDB" id="A0A372L653"/>
<dbReference type="GO" id="GO:0030151">
    <property type="term" value="F:molybdenum ion binding"/>
    <property type="evidence" value="ECO:0007669"/>
    <property type="project" value="InterPro"/>
</dbReference>
<dbReference type="OrthoDB" id="9778777at2"/>
<name>A0A372L653_9BACI</name>
<dbReference type="Gene3D" id="2.60.40.650">
    <property type="match status" value="1"/>
</dbReference>
<evidence type="ECO:0000256" key="2">
    <source>
        <dbReference type="ARBA" id="ARBA00022505"/>
    </source>
</evidence>
<dbReference type="PRINTS" id="PR00407">
    <property type="entry name" value="EUMOPTERIN"/>
</dbReference>
<dbReference type="Gene3D" id="3.90.420.10">
    <property type="entry name" value="Oxidoreductase, molybdopterin-binding domain"/>
    <property type="match status" value="1"/>
</dbReference>
<dbReference type="PANTHER" id="PTHR19372">
    <property type="entry name" value="SULFITE REDUCTASE"/>
    <property type="match status" value="1"/>
</dbReference>
<keyword evidence="2" id="KW-0500">Molybdenum</keyword>
<feature type="domain" description="Oxidoreductase molybdopterin-binding" evidence="5">
    <location>
        <begin position="54"/>
        <end position="216"/>
    </location>
</feature>
<dbReference type="InterPro" id="IPR036374">
    <property type="entry name" value="OxRdtase_Mopterin-bd_sf"/>
</dbReference>
<accession>A0A372L653</accession>
<comment type="caution">
    <text evidence="7">The sequence shown here is derived from an EMBL/GenBank/DDBJ whole genome shotgun (WGS) entry which is preliminary data.</text>
</comment>
<dbReference type="InterPro" id="IPR005066">
    <property type="entry name" value="MoCF_OxRdtse_dimer"/>
</dbReference>
<comment type="cofactor">
    <cofactor evidence="1">
        <name>Mo-molybdopterin</name>
        <dbReference type="ChEBI" id="CHEBI:71302"/>
    </cofactor>
</comment>
<keyword evidence="4" id="KW-0560">Oxidoreductase</keyword>
<organism evidence="7 8">
    <name type="scientific">Peribacillus glennii</name>
    <dbReference type="NCBI Taxonomy" id="2303991"/>
    <lineage>
        <taxon>Bacteria</taxon>
        <taxon>Bacillati</taxon>
        <taxon>Bacillota</taxon>
        <taxon>Bacilli</taxon>
        <taxon>Bacillales</taxon>
        <taxon>Bacillaceae</taxon>
        <taxon>Peribacillus</taxon>
    </lineage>
</organism>
<feature type="domain" description="Moybdenum cofactor oxidoreductase dimerisation" evidence="6">
    <location>
        <begin position="238"/>
        <end position="350"/>
    </location>
</feature>
<keyword evidence="8" id="KW-1185">Reference proteome</keyword>
<dbReference type="RefSeq" id="WP_117324572.1">
    <property type="nucleotide sequence ID" value="NZ_QVTD01000026.1"/>
</dbReference>
<dbReference type="SUPFAM" id="SSF56524">
    <property type="entry name" value="Oxidoreductase molybdopterin-binding domain"/>
    <property type="match status" value="1"/>
</dbReference>
<gene>
    <name evidence="7" type="ORF">D0466_21640</name>
</gene>
<evidence type="ECO:0000256" key="4">
    <source>
        <dbReference type="ARBA" id="ARBA00023002"/>
    </source>
</evidence>
<evidence type="ECO:0000259" key="6">
    <source>
        <dbReference type="Pfam" id="PF03404"/>
    </source>
</evidence>
<proteinExistence type="predicted"/>